<evidence type="ECO:0000313" key="2">
    <source>
        <dbReference type="EMBL" id="KHJ92555.1"/>
    </source>
</evidence>
<dbReference type="AlphaFoldDB" id="A0A0B1TB37"/>
<protein>
    <submittedName>
        <fullName evidence="2">Uncharacterized protein</fullName>
    </submittedName>
</protein>
<reference evidence="2 3" key="1">
    <citation type="submission" date="2014-03" db="EMBL/GenBank/DDBJ databases">
        <title>Draft genome of the hookworm Oesophagostomum dentatum.</title>
        <authorList>
            <person name="Mitreva M."/>
        </authorList>
    </citation>
    <scope>NUCLEOTIDE SEQUENCE [LARGE SCALE GENOMIC DNA]</scope>
    <source>
        <strain evidence="2 3">OD-Hann</strain>
    </source>
</reference>
<gene>
    <name evidence="2" type="ORF">OESDEN_07552</name>
</gene>
<organism evidence="2 3">
    <name type="scientific">Oesophagostomum dentatum</name>
    <name type="common">Nodular worm</name>
    <dbReference type="NCBI Taxonomy" id="61180"/>
    <lineage>
        <taxon>Eukaryota</taxon>
        <taxon>Metazoa</taxon>
        <taxon>Ecdysozoa</taxon>
        <taxon>Nematoda</taxon>
        <taxon>Chromadorea</taxon>
        <taxon>Rhabditida</taxon>
        <taxon>Rhabditina</taxon>
        <taxon>Rhabditomorpha</taxon>
        <taxon>Strongyloidea</taxon>
        <taxon>Strongylidae</taxon>
        <taxon>Oesophagostomum</taxon>
    </lineage>
</organism>
<feature type="compositionally biased region" description="Basic and acidic residues" evidence="1">
    <location>
        <begin position="139"/>
        <end position="157"/>
    </location>
</feature>
<accession>A0A0B1TB37</accession>
<dbReference type="EMBL" id="KN551280">
    <property type="protein sequence ID" value="KHJ92555.1"/>
    <property type="molecule type" value="Genomic_DNA"/>
</dbReference>
<evidence type="ECO:0000256" key="1">
    <source>
        <dbReference type="SAM" id="MobiDB-lite"/>
    </source>
</evidence>
<keyword evidence="3" id="KW-1185">Reference proteome</keyword>
<name>A0A0B1TB37_OESDE</name>
<evidence type="ECO:0000313" key="3">
    <source>
        <dbReference type="Proteomes" id="UP000053660"/>
    </source>
</evidence>
<dbReference type="OrthoDB" id="5858197at2759"/>
<sequence length="157" mass="17592">MEAEAARLSALINEAKRSKTVEREKHALLMLKNRPQQVPVTGFTEQLCCMGTTCESWLCAHCRQTDDRTPSVIPHPRTSPLELDAANEVAGKLRSNSSRLRRKTQRRTIANVQDSPAGHAKYTKEAPNRRRSMSVSAKKTKECSHDKKLANERAKVG</sequence>
<dbReference type="Proteomes" id="UP000053660">
    <property type="component" value="Unassembled WGS sequence"/>
</dbReference>
<feature type="region of interest" description="Disordered" evidence="1">
    <location>
        <begin position="68"/>
        <end position="157"/>
    </location>
</feature>
<proteinExistence type="predicted"/>